<gene>
    <name evidence="1" type="ORF">GSLYS_00005414001</name>
</gene>
<dbReference type="PANTHER" id="PTHR43975:SF2">
    <property type="entry name" value="EG:BACR7A4.14 PROTEIN-RELATED"/>
    <property type="match status" value="1"/>
</dbReference>
<comment type="caution">
    <text evidence="1">The sequence shown here is derived from an EMBL/GenBank/DDBJ whole genome shotgun (WGS) entry which is preliminary data.</text>
</comment>
<name>A0AAV2HBQ6_LYMST</name>
<organism evidence="1 2">
    <name type="scientific">Lymnaea stagnalis</name>
    <name type="common">Great pond snail</name>
    <name type="synonym">Helix stagnalis</name>
    <dbReference type="NCBI Taxonomy" id="6523"/>
    <lineage>
        <taxon>Eukaryota</taxon>
        <taxon>Metazoa</taxon>
        <taxon>Spiralia</taxon>
        <taxon>Lophotrochozoa</taxon>
        <taxon>Mollusca</taxon>
        <taxon>Gastropoda</taxon>
        <taxon>Heterobranchia</taxon>
        <taxon>Euthyneura</taxon>
        <taxon>Panpulmonata</taxon>
        <taxon>Hygrophila</taxon>
        <taxon>Lymnaeoidea</taxon>
        <taxon>Lymnaeidae</taxon>
        <taxon>Lymnaea</taxon>
    </lineage>
</organism>
<keyword evidence="2" id="KW-1185">Reference proteome</keyword>
<evidence type="ECO:0000313" key="1">
    <source>
        <dbReference type="EMBL" id="CAL1531319.1"/>
    </source>
</evidence>
<dbReference type="EMBL" id="CAXITT010000085">
    <property type="protein sequence ID" value="CAL1531319.1"/>
    <property type="molecule type" value="Genomic_DNA"/>
</dbReference>
<dbReference type="AlphaFoldDB" id="A0AAV2HBQ6"/>
<dbReference type="SUPFAM" id="SSF51735">
    <property type="entry name" value="NAD(P)-binding Rossmann-fold domains"/>
    <property type="match status" value="1"/>
</dbReference>
<sequence>MSDLKDKVVITTGSSSGIGEATAFLFAQRGSKVTLCGQDKVRLQASFEKCVQAGGGNNDSFQTVQGDVCDPEVRKQIIQQTIDKFGRLDVLVANAGIMLEDIGINNATEAAFDTTMDVNVKSVFFLILEAIP</sequence>
<dbReference type="InterPro" id="IPR002347">
    <property type="entry name" value="SDR_fam"/>
</dbReference>
<dbReference type="Gene3D" id="3.40.50.720">
    <property type="entry name" value="NAD(P)-binding Rossmann-like Domain"/>
    <property type="match status" value="1"/>
</dbReference>
<evidence type="ECO:0000313" key="2">
    <source>
        <dbReference type="Proteomes" id="UP001497497"/>
    </source>
</evidence>
<dbReference type="Proteomes" id="UP001497497">
    <property type="component" value="Unassembled WGS sequence"/>
</dbReference>
<protein>
    <submittedName>
        <fullName evidence="1">Uncharacterized protein</fullName>
    </submittedName>
</protein>
<feature type="non-terminal residue" evidence="1">
    <location>
        <position position="132"/>
    </location>
</feature>
<dbReference type="PRINTS" id="PR00081">
    <property type="entry name" value="GDHRDH"/>
</dbReference>
<reference evidence="1 2" key="1">
    <citation type="submission" date="2024-04" db="EMBL/GenBank/DDBJ databases">
        <authorList>
            <consortium name="Genoscope - CEA"/>
            <person name="William W."/>
        </authorList>
    </citation>
    <scope>NUCLEOTIDE SEQUENCE [LARGE SCALE GENOMIC DNA]</scope>
</reference>
<dbReference type="PANTHER" id="PTHR43975">
    <property type="entry name" value="ZGC:101858"/>
    <property type="match status" value="1"/>
</dbReference>
<accession>A0AAV2HBQ6</accession>
<proteinExistence type="predicted"/>
<dbReference type="Pfam" id="PF00106">
    <property type="entry name" value="adh_short"/>
    <property type="match status" value="1"/>
</dbReference>
<dbReference type="InterPro" id="IPR036291">
    <property type="entry name" value="NAD(P)-bd_dom_sf"/>
</dbReference>